<feature type="region of interest" description="Disordered" evidence="1">
    <location>
        <begin position="209"/>
        <end position="231"/>
    </location>
</feature>
<dbReference type="GO" id="GO:0046982">
    <property type="term" value="F:protein heterodimerization activity"/>
    <property type="evidence" value="ECO:0007669"/>
    <property type="project" value="InterPro"/>
</dbReference>
<name>A0A218W0X2_PUNGR</name>
<dbReference type="EMBL" id="PGOL01001035">
    <property type="protein sequence ID" value="PKI61442.1"/>
    <property type="molecule type" value="Genomic_DNA"/>
</dbReference>
<evidence type="ECO:0000313" key="5">
    <source>
        <dbReference type="Proteomes" id="UP000233551"/>
    </source>
</evidence>
<dbReference type="EMBL" id="MTKT01005554">
    <property type="protein sequence ID" value="OWM66203.1"/>
    <property type="molecule type" value="Genomic_DNA"/>
</dbReference>
<proteinExistence type="predicted"/>
<dbReference type="STRING" id="22663.A0A218W0X2"/>
<evidence type="ECO:0000313" key="4">
    <source>
        <dbReference type="Proteomes" id="UP000197138"/>
    </source>
</evidence>
<accession>A0A218W0X2</accession>
<dbReference type="Proteomes" id="UP000233551">
    <property type="component" value="Unassembled WGS sequence"/>
</dbReference>
<dbReference type="PANTHER" id="PTHR37604:SF1">
    <property type="entry name" value="TRANSCRIPTION INITIATION FACTOR TFIID SUBUNIT"/>
    <property type="match status" value="1"/>
</dbReference>
<feature type="region of interest" description="Disordered" evidence="1">
    <location>
        <begin position="577"/>
        <end position="597"/>
    </location>
</feature>
<organism evidence="2 4">
    <name type="scientific">Punica granatum</name>
    <name type="common">Pomegranate</name>
    <dbReference type="NCBI Taxonomy" id="22663"/>
    <lineage>
        <taxon>Eukaryota</taxon>
        <taxon>Viridiplantae</taxon>
        <taxon>Streptophyta</taxon>
        <taxon>Embryophyta</taxon>
        <taxon>Tracheophyta</taxon>
        <taxon>Spermatophyta</taxon>
        <taxon>Magnoliopsida</taxon>
        <taxon>eudicotyledons</taxon>
        <taxon>Gunneridae</taxon>
        <taxon>Pentapetalae</taxon>
        <taxon>rosids</taxon>
        <taxon>malvids</taxon>
        <taxon>Myrtales</taxon>
        <taxon>Lythraceae</taxon>
        <taxon>Punica</taxon>
    </lineage>
</organism>
<dbReference type="InterPro" id="IPR009072">
    <property type="entry name" value="Histone-fold"/>
</dbReference>
<evidence type="ECO:0000313" key="2">
    <source>
        <dbReference type="EMBL" id="OWM66203.1"/>
    </source>
</evidence>
<gene>
    <name evidence="2" type="ORF">CDL15_Pgr013420</name>
    <name evidence="3" type="ORF">CRG98_018125</name>
</gene>
<evidence type="ECO:0008006" key="6">
    <source>
        <dbReference type="Google" id="ProtNLM"/>
    </source>
</evidence>
<dbReference type="PANTHER" id="PTHR37604">
    <property type="entry name" value="TRANSCRIPTION INITIATION FACTOR TFIID SUBUNIT"/>
    <property type="match status" value="1"/>
</dbReference>
<feature type="compositionally biased region" description="Basic and acidic residues" evidence="1">
    <location>
        <begin position="582"/>
        <end position="591"/>
    </location>
</feature>
<dbReference type="OrthoDB" id="1906016at2759"/>
<dbReference type="Proteomes" id="UP000197138">
    <property type="component" value="Unassembled WGS sequence"/>
</dbReference>
<comment type="caution">
    <text evidence="2">The sequence shown here is derived from an EMBL/GenBank/DDBJ whole genome shotgun (WGS) entry which is preliminary data.</text>
</comment>
<keyword evidence="5" id="KW-1185">Reference proteome</keyword>
<reference evidence="2" key="2">
    <citation type="submission" date="2017-06" db="EMBL/GenBank/DDBJ databases">
        <title>The pomegranate genome and the genomics of punicalagin biosynthesis.</title>
        <authorList>
            <person name="Xu C."/>
        </authorList>
    </citation>
    <scope>NUCLEOTIDE SEQUENCE [LARGE SCALE GENOMIC DNA]</scope>
    <source>
        <tissue evidence="2">Fresh leaf</tissue>
    </source>
</reference>
<dbReference type="GeneID" id="116201077"/>
<dbReference type="Gene3D" id="1.10.20.10">
    <property type="entry name" value="Histone, subunit A"/>
    <property type="match status" value="1"/>
</dbReference>
<feature type="compositionally biased region" description="Low complexity" evidence="1">
    <location>
        <begin position="123"/>
        <end position="134"/>
    </location>
</feature>
<protein>
    <recommendedName>
        <fullName evidence="6">Bromodomain associated domain-containing protein</fullName>
    </recommendedName>
</protein>
<sequence>MALLGDDGGGYELARKLENLGVWRAWLGDSSYSVFIHCLSSPAAWEDFMRPDGSKSRAQIHLQLRVRALLFDKASASLFLRLPPVPSSVAISKLNPSYLQLHGDDVYFTLDTALPDGAQQRDSTASSKMQSKSSFGVGSRELEDASHRFRNEDLPETWYHQFMEKYGASRSYKSSVGSPETNQRTPDEMSAYLKVAEKHKRKRTVFKDDQYKGTGNPMTMVNPVADSTSSTDDDPYFLPEVTFTWNSVPDSALPTSYRVEEKQKVDFVGIFDTLPQVATKSAVMIERLGIRPEYLNRDQGGGSHRPKSMLDGSRKHLGQDQASVLSQKVVARMLTTLGFEGASEVPMEILAQLLTGHLCKLGRILRVLADSYKKQCSAVELIKMFLQISNNSNLGALAELVKEGSRNFAQPSHQQMHDIQAQLQAQAQTQHPNPLRLPQQIPRQFHSQVQQMLSSHNMAFQQQQLEMLRRRQQQQQVSASRTAMDTDKMRPMVQVKVENPPDLPTDSNNAFNPVNFRQHPQMQFRQQQIAAMANMHTQQPSNQFRQVGSPQIPQMPAQSMGLVRAPPVKVEGFQELMGGDSALKHDSDESKLTSPGK</sequence>
<dbReference type="AlphaFoldDB" id="A0A218W0X2"/>
<reference evidence="3 5" key="3">
    <citation type="submission" date="2017-11" db="EMBL/GenBank/DDBJ databases">
        <title>De-novo sequencing of pomegranate (Punica granatum L.) genome.</title>
        <authorList>
            <person name="Akparov Z."/>
            <person name="Amiraslanov A."/>
            <person name="Hajiyeva S."/>
            <person name="Abbasov M."/>
            <person name="Kaur K."/>
            <person name="Hamwieh A."/>
            <person name="Solovyev V."/>
            <person name="Salamov A."/>
            <person name="Braich B."/>
            <person name="Kosarev P."/>
            <person name="Mahmoud A."/>
            <person name="Hajiyev E."/>
            <person name="Babayeva S."/>
            <person name="Izzatullayeva V."/>
            <person name="Mammadov A."/>
            <person name="Mammadov A."/>
            <person name="Sharifova S."/>
            <person name="Ojaghi J."/>
            <person name="Eynullazada K."/>
            <person name="Bayramov B."/>
            <person name="Abdulazimova A."/>
            <person name="Shahmuradov I."/>
        </authorList>
    </citation>
    <scope>NUCLEOTIDE SEQUENCE [LARGE SCALE GENOMIC DNA]</scope>
    <source>
        <strain evidence="3">AG2017</strain>
        <strain evidence="5">cv. AG2017</strain>
        <tissue evidence="3">Leaf</tissue>
    </source>
</reference>
<evidence type="ECO:0000256" key="1">
    <source>
        <dbReference type="SAM" id="MobiDB-lite"/>
    </source>
</evidence>
<feature type="region of interest" description="Disordered" evidence="1">
    <location>
        <begin position="118"/>
        <end position="140"/>
    </location>
</feature>
<evidence type="ECO:0000313" key="3">
    <source>
        <dbReference type="EMBL" id="PKI61442.1"/>
    </source>
</evidence>
<reference evidence="4" key="1">
    <citation type="journal article" date="2017" name="Plant J.">
        <title>The pomegranate (Punica granatum L.) genome and the genomics of punicalagin biosynthesis.</title>
        <authorList>
            <person name="Qin G."/>
            <person name="Xu C."/>
            <person name="Ming R."/>
            <person name="Tang H."/>
            <person name="Guyot R."/>
            <person name="Kramer E.M."/>
            <person name="Hu Y."/>
            <person name="Yi X."/>
            <person name="Qi Y."/>
            <person name="Xu X."/>
            <person name="Gao Z."/>
            <person name="Pan H."/>
            <person name="Jian J."/>
            <person name="Tian Y."/>
            <person name="Yue Z."/>
            <person name="Xu Y."/>
        </authorList>
    </citation>
    <scope>NUCLEOTIDE SEQUENCE [LARGE SCALE GENOMIC DNA]</scope>
    <source>
        <strain evidence="4">cv. Dabenzi</strain>
    </source>
</reference>